<dbReference type="InterPro" id="IPR036388">
    <property type="entry name" value="WH-like_DNA-bd_sf"/>
</dbReference>
<dbReference type="GO" id="GO:0003700">
    <property type="term" value="F:DNA-binding transcription factor activity"/>
    <property type="evidence" value="ECO:0007669"/>
    <property type="project" value="InterPro"/>
</dbReference>
<evidence type="ECO:0000313" key="4">
    <source>
        <dbReference type="Proteomes" id="UP000291572"/>
    </source>
</evidence>
<dbReference type="Gene3D" id="1.10.10.10">
    <property type="entry name" value="Winged helix-like DNA-binding domain superfamily/Winged helix DNA-binding domain"/>
    <property type="match status" value="1"/>
</dbReference>
<comment type="caution">
    <text evidence="3">The sequence shown here is derived from an EMBL/GenBank/DDBJ whole genome shotgun (WGS) entry which is preliminary data.</text>
</comment>
<dbReference type="GO" id="GO:0008080">
    <property type="term" value="F:N-acetyltransferase activity"/>
    <property type="evidence" value="ECO:0007669"/>
    <property type="project" value="InterPro"/>
</dbReference>
<evidence type="ECO:0000256" key="1">
    <source>
        <dbReference type="ARBA" id="ARBA00022679"/>
    </source>
</evidence>
<name>A0A8G2DZ01_9SPHN</name>
<dbReference type="PROSITE" id="PS51186">
    <property type="entry name" value="GNAT"/>
    <property type="match status" value="1"/>
</dbReference>
<sequence>MTDDRTPADISPTRPAPETVAALRAFNRFHTRFAGVLQPSYMDSGMGVTAARLLYEIAQGQAGVLASSLRERMGLDAGHASRIIAGFEKRGWIARGRGSDARQRPIALTAQGRAAFAAIDARTRADTAARIVELDRGQQDDLMAALGQVRALLGDPMASEEASGGWSIRPFRIGDLALVASRQARLYEAEYGWGRAMEVMQGEITTAFLRDFKPGREQAWIAERDGAMLGAVLLADVGEDVGQLRLLHVERVARGLGIGRALIDQCVGFARDAGYRQMMLWTQNILTQARRLYESAGFQLVEREAHSLFGAEMTGERWILALH</sequence>
<protein>
    <submittedName>
        <fullName evidence="3">MarR family transcriptional regulator</fullName>
    </submittedName>
</protein>
<dbReference type="Gene3D" id="3.40.630.30">
    <property type="match status" value="1"/>
</dbReference>
<dbReference type="InterPro" id="IPR000835">
    <property type="entry name" value="HTH_MarR-typ"/>
</dbReference>
<dbReference type="SUPFAM" id="SSF46785">
    <property type="entry name" value="Winged helix' DNA-binding domain"/>
    <property type="match status" value="1"/>
</dbReference>
<gene>
    <name evidence="3" type="ORF">EWH12_05375</name>
</gene>
<dbReference type="PANTHER" id="PTHR13947:SF37">
    <property type="entry name" value="LD18367P"/>
    <property type="match status" value="1"/>
</dbReference>
<accession>A0A8G2DZ01</accession>
<reference evidence="3 4" key="1">
    <citation type="submission" date="2019-02" db="EMBL/GenBank/DDBJ databases">
        <authorList>
            <person name="Feng G."/>
        </authorList>
    </citation>
    <scope>NUCLEOTIDE SEQUENCE [LARGE SCALE GENOMIC DNA]</scope>
    <source>
        <strain evidence="3 4">CCTCC AB 2011146</strain>
    </source>
</reference>
<dbReference type="SMART" id="SM00347">
    <property type="entry name" value="HTH_MARR"/>
    <property type="match status" value="1"/>
</dbReference>
<proteinExistence type="predicted"/>
<organism evidence="3 4">
    <name type="scientific">Sphingobium cupriresistens</name>
    <dbReference type="NCBI Taxonomy" id="1132417"/>
    <lineage>
        <taxon>Bacteria</taxon>
        <taxon>Pseudomonadati</taxon>
        <taxon>Pseudomonadota</taxon>
        <taxon>Alphaproteobacteria</taxon>
        <taxon>Sphingomonadales</taxon>
        <taxon>Sphingomonadaceae</taxon>
        <taxon>Sphingobium</taxon>
    </lineage>
</organism>
<dbReference type="Pfam" id="PF00583">
    <property type="entry name" value="Acetyltransf_1"/>
    <property type="match status" value="1"/>
</dbReference>
<dbReference type="CDD" id="cd04301">
    <property type="entry name" value="NAT_SF"/>
    <property type="match status" value="1"/>
</dbReference>
<dbReference type="AlphaFoldDB" id="A0A8G2DZ01"/>
<dbReference type="InterPro" id="IPR036390">
    <property type="entry name" value="WH_DNA-bd_sf"/>
</dbReference>
<dbReference type="Proteomes" id="UP000291572">
    <property type="component" value="Unassembled WGS sequence"/>
</dbReference>
<dbReference type="InterPro" id="IPR050769">
    <property type="entry name" value="NAT_camello-type"/>
</dbReference>
<dbReference type="SUPFAM" id="SSF55729">
    <property type="entry name" value="Acyl-CoA N-acyltransferases (Nat)"/>
    <property type="match status" value="1"/>
</dbReference>
<dbReference type="RefSeq" id="WP_066603656.1">
    <property type="nucleotide sequence ID" value="NZ_SEOO01000006.1"/>
</dbReference>
<dbReference type="Pfam" id="PF12802">
    <property type="entry name" value="MarR_2"/>
    <property type="match status" value="1"/>
</dbReference>
<evidence type="ECO:0000259" key="2">
    <source>
        <dbReference type="PROSITE" id="PS51186"/>
    </source>
</evidence>
<dbReference type="PANTHER" id="PTHR13947">
    <property type="entry name" value="GNAT FAMILY N-ACETYLTRANSFERASE"/>
    <property type="match status" value="1"/>
</dbReference>
<feature type="domain" description="N-acetyltransferase" evidence="2">
    <location>
        <begin position="166"/>
        <end position="323"/>
    </location>
</feature>
<dbReference type="InterPro" id="IPR016181">
    <property type="entry name" value="Acyl_CoA_acyltransferase"/>
</dbReference>
<keyword evidence="1" id="KW-0808">Transferase</keyword>
<dbReference type="EMBL" id="SEOO01000006">
    <property type="protein sequence ID" value="RYM13189.1"/>
    <property type="molecule type" value="Genomic_DNA"/>
</dbReference>
<dbReference type="InterPro" id="IPR000182">
    <property type="entry name" value="GNAT_dom"/>
</dbReference>
<evidence type="ECO:0000313" key="3">
    <source>
        <dbReference type="EMBL" id="RYM13189.1"/>
    </source>
</evidence>
<dbReference type="OrthoDB" id="273614at2"/>